<feature type="chain" id="PRO_5017976879" evidence="2">
    <location>
        <begin position="24"/>
        <end position="573"/>
    </location>
</feature>
<evidence type="ECO:0000256" key="1">
    <source>
        <dbReference type="ARBA" id="ARBA00022729"/>
    </source>
</evidence>
<feature type="domain" description="Secretion system C-terminal sorting" evidence="3">
    <location>
        <begin position="506"/>
        <end position="572"/>
    </location>
</feature>
<dbReference type="RefSeq" id="WP_123886299.1">
    <property type="nucleotide sequence ID" value="NZ_CP033928.1"/>
</dbReference>
<name>A0A3G6N280_9FLAO</name>
<dbReference type="EMBL" id="CP033928">
    <property type="protein sequence ID" value="AZA61597.1"/>
    <property type="molecule type" value="Genomic_DNA"/>
</dbReference>
<feature type="signal peptide" evidence="2">
    <location>
        <begin position="1"/>
        <end position="23"/>
    </location>
</feature>
<organism evidence="4 5">
    <name type="scientific">Chryseobacterium indoltheticum</name>
    <dbReference type="NCBI Taxonomy" id="254"/>
    <lineage>
        <taxon>Bacteria</taxon>
        <taxon>Pseudomonadati</taxon>
        <taxon>Bacteroidota</taxon>
        <taxon>Flavobacteriia</taxon>
        <taxon>Flavobacteriales</taxon>
        <taxon>Weeksellaceae</taxon>
        <taxon>Chryseobacterium group</taxon>
        <taxon>Chryseobacterium</taxon>
    </lineage>
</organism>
<evidence type="ECO:0000313" key="5">
    <source>
        <dbReference type="Proteomes" id="UP000269076"/>
    </source>
</evidence>
<dbReference type="Proteomes" id="UP000269076">
    <property type="component" value="Chromosome"/>
</dbReference>
<keyword evidence="1 2" id="KW-0732">Signal</keyword>
<evidence type="ECO:0000256" key="2">
    <source>
        <dbReference type="SAM" id="SignalP"/>
    </source>
</evidence>
<reference evidence="4 5" key="1">
    <citation type="submission" date="2018-11" db="EMBL/GenBank/DDBJ databases">
        <title>Proposal to divide the Flavobacteriaceae and reorganize its genera based on Amino Acid Identity values calculated from whole genome sequences.</title>
        <authorList>
            <person name="Nicholson A.C."/>
            <person name="Gulvik C.A."/>
            <person name="Whitney A.M."/>
            <person name="Humrighouse B.W."/>
            <person name="Bell M."/>
            <person name="Holmes B."/>
            <person name="Steigerwalt A."/>
            <person name="Villarma A."/>
            <person name="Sheth M."/>
            <person name="Batra D."/>
            <person name="Pryor J."/>
            <person name="Bernardet J.-F."/>
            <person name="Hugo C."/>
            <person name="Kampfer P."/>
            <person name="Newman J."/>
            <person name="Mcquiston J.R."/>
        </authorList>
    </citation>
    <scope>NUCLEOTIDE SEQUENCE [LARGE SCALE GENOMIC DNA]</scope>
    <source>
        <strain evidence="4 5">G0211</strain>
    </source>
</reference>
<dbReference type="NCBIfam" id="TIGR04183">
    <property type="entry name" value="Por_Secre_tail"/>
    <property type="match status" value="1"/>
</dbReference>
<gene>
    <name evidence="4" type="ORF">EG340_11340</name>
</gene>
<proteinExistence type="predicted"/>
<dbReference type="InterPro" id="IPR055015">
    <property type="entry name" value="GCX_COOH"/>
</dbReference>
<dbReference type="Pfam" id="PF18962">
    <property type="entry name" value="Por_Secre_tail"/>
    <property type="match status" value="1"/>
</dbReference>
<accession>A0A3G6N280</accession>
<protein>
    <submittedName>
        <fullName evidence="4">T9SS C-terminal target domain-containing protein</fullName>
    </submittedName>
</protein>
<sequence length="573" mass="62881">MKSKNIFLTFVLNLVFITTFAQGENNNWYFGSNAALNFTNPTPTVLNNSTMYADNACGTISDSNGDLLFYCNANSIWNRQNQIMPNGTGLEGFQASIQLAIVKNPANPKQYFVFTTSDFNNPVSSTNKITYSVVDMTLGPLGSNGHHLGDIVPGLKNIPVIDDQGNNLSTGAITVVAGASNNTYWVLIPSKGNLFSYKVTTSGFANGNPVVSSLNSPSSPNVGEFYTIKASPKLDNSNFSNYICVTHLINISHTGGGATDFNVNKVLSFDATTGAITSQYSLTVNGVKSSVPEFNKNASALFLGYNNKIYAVDLLNSTTANVNYMQIYTDSVTNRYMGIQRSKYGEVYITRNASNFLGKINNPDIYGSSMSANMNAISLYGSTRFGLPQLVPFFENIDGYHPCIDNLDLFTESNYTFNYTVGNGIITSNNYVIGARHSITMQAGESVKLLPGTEIKLGANYRAFIAPCGNDTYKETKILKQRQDQKEMVLNFDMEERKPLNKQISIHPNPTSTFINIDSGNEKINSWELYDISGRSVLKGHSTQINVQSLPKATYLIKIKTDKKQVTKKVIVK</sequence>
<dbReference type="NCBIfam" id="NF045639">
    <property type="entry name" value="GCX_COOH"/>
    <property type="match status" value="1"/>
</dbReference>
<evidence type="ECO:0000259" key="3">
    <source>
        <dbReference type="Pfam" id="PF18962"/>
    </source>
</evidence>
<dbReference type="InterPro" id="IPR026444">
    <property type="entry name" value="Secre_tail"/>
</dbReference>
<evidence type="ECO:0000313" key="4">
    <source>
        <dbReference type="EMBL" id="AZA61597.1"/>
    </source>
</evidence>
<dbReference type="AlphaFoldDB" id="A0A3G6N280"/>